<dbReference type="EMBL" id="JAUEQX010000023">
    <property type="protein sequence ID" value="MDW3779701.1"/>
    <property type="molecule type" value="Genomic_DNA"/>
</dbReference>
<dbReference type="InterPro" id="IPR038131">
    <property type="entry name" value="PsiB-like_sf"/>
</dbReference>
<protein>
    <submittedName>
        <fullName evidence="1">Conjugation system SOS inhibitor PsiB</fullName>
    </submittedName>
</protein>
<dbReference type="RefSeq" id="WP_318243189.1">
    <property type="nucleotide sequence ID" value="NZ_JAMWJA010000011.1"/>
</dbReference>
<evidence type="ECO:0000313" key="2">
    <source>
        <dbReference type="Proteomes" id="UP001276300"/>
    </source>
</evidence>
<organism evidence="1 2">
    <name type="scientific">Kluyvera cryocrescens</name>
    <name type="common">Kluyvera citrophila</name>
    <dbReference type="NCBI Taxonomy" id="580"/>
    <lineage>
        <taxon>Bacteria</taxon>
        <taxon>Pseudomonadati</taxon>
        <taxon>Pseudomonadota</taxon>
        <taxon>Gammaproteobacteria</taxon>
        <taxon>Enterobacterales</taxon>
        <taxon>Enterobacteriaceae</taxon>
        <taxon>Kluyvera</taxon>
    </lineage>
</organism>
<dbReference type="InterPro" id="IPR009385">
    <property type="entry name" value="Plasmid_inh_PsiB"/>
</dbReference>
<sequence length="141" mass="15724">MTMTVSQLAAMTGDEFEAHRSAGYTHRQELTHAVMRALPLPEGWAMNGEYRAEFGGLFPVQVRFSPEHGQFQVVVCSPGEVSECWLVLVVACQGSRVTCVRQQSRFDADEFSRVLTLISALDRDGYRHPHILSMLKEGVPA</sequence>
<name>A0AAW9CC03_KLUCR</name>
<reference evidence="1" key="1">
    <citation type="journal article" date="2023" name="J Glob Antimicrob Resist">
        <title>Emergence of NDM-1 and KPC-3 carbapenemases in Kluyvera cryocrescens: Investigating genetic heterogeneity and acquisition routes of blaNDM-1 in Enterobacterales species in Portugal.</title>
        <authorList>
            <person name="Loiodice M."/>
            <person name="Ribeiro M."/>
            <person name="Peixe L."/>
            <person name="Novais A."/>
        </authorList>
    </citation>
    <scope>NUCLEOTIDE SEQUENCE</scope>
    <source>
        <strain evidence="1">K629</strain>
    </source>
</reference>
<comment type="caution">
    <text evidence="1">The sequence shown here is derived from an EMBL/GenBank/DDBJ whole genome shotgun (WGS) entry which is preliminary data.</text>
</comment>
<gene>
    <name evidence="1" type="primary">psiB</name>
    <name evidence="1" type="ORF">QWU01_23155</name>
</gene>
<accession>A0AAW9CC03</accession>
<dbReference type="Proteomes" id="UP001276300">
    <property type="component" value="Unassembled WGS sequence"/>
</dbReference>
<proteinExistence type="predicted"/>
<dbReference type="NCBIfam" id="NF010255">
    <property type="entry name" value="PRK13701.1"/>
    <property type="match status" value="1"/>
</dbReference>
<dbReference type="AlphaFoldDB" id="A0AAW9CC03"/>
<dbReference type="Pfam" id="PF06290">
    <property type="entry name" value="PsiB"/>
    <property type="match status" value="1"/>
</dbReference>
<evidence type="ECO:0000313" key="1">
    <source>
        <dbReference type="EMBL" id="MDW3779701.1"/>
    </source>
</evidence>
<dbReference type="Gene3D" id="3.40.50.11880">
    <property type="entry name" value="Plasmid SOS inhibition protein"/>
    <property type="match status" value="1"/>
</dbReference>